<comment type="caution">
    <text evidence="5">The sequence shown here is derived from an EMBL/GenBank/DDBJ whole genome shotgun (WGS) entry which is preliminary data.</text>
</comment>
<keyword evidence="3" id="KW-0804">Transcription</keyword>
<evidence type="ECO:0000259" key="4">
    <source>
        <dbReference type="PROSITE" id="PS50043"/>
    </source>
</evidence>
<dbReference type="PANTHER" id="PTHR44688">
    <property type="entry name" value="DNA-BINDING TRANSCRIPTIONAL ACTIVATOR DEVR_DOSR"/>
    <property type="match status" value="1"/>
</dbReference>
<dbReference type="InterPro" id="IPR000792">
    <property type="entry name" value="Tscrpt_reg_LuxR_C"/>
</dbReference>
<keyword evidence="2" id="KW-0238">DNA-binding</keyword>
<dbReference type="GO" id="GO:0006355">
    <property type="term" value="P:regulation of DNA-templated transcription"/>
    <property type="evidence" value="ECO:0007669"/>
    <property type="project" value="InterPro"/>
</dbReference>
<dbReference type="Gene3D" id="1.10.10.10">
    <property type="entry name" value="Winged helix-like DNA-binding domain superfamily/Winged helix DNA-binding domain"/>
    <property type="match status" value="1"/>
</dbReference>
<dbReference type="Proteomes" id="UP000616608">
    <property type="component" value="Unassembled WGS sequence"/>
</dbReference>
<reference evidence="5" key="2">
    <citation type="submission" date="2020-09" db="EMBL/GenBank/DDBJ databases">
        <authorList>
            <person name="Sun Q."/>
            <person name="Zhou Y."/>
        </authorList>
    </citation>
    <scope>NUCLEOTIDE SEQUENCE</scope>
    <source>
        <strain evidence="5">CGMCC 1.15760</strain>
    </source>
</reference>
<evidence type="ECO:0000256" key="1">
    <source>
        <dbReference type="ARBA" id="ARBA00023015"/>
    </source>
</evidence>
<dbReference type="InterPro" id="IPR016032">
    <property type="entry name" value="Sig_transdc_resp-reg_C-effctor"/>
</dbReference>
<organism evidence="5 6">
    <name type="scientific">Lysinibacillus alkalisoli</name>
    <dbReference type="NCBI Taxonomy" id="1911548"/>
    <lineage>
        <taxon>Bacteria</taxon>
        <taxon>Bacillati</taxon>
        <taxon>Bacillota</taxon>
        <taxon>Bacilli</taxon>
        <taxon>Bacillales</taxon>
        <taxon>Bacillaceae</taxon>
        <taxon>Lysinibacillus</taxon>
    </lineage>
</organism>
<reference evidence="5" key="1">
    <citation type="journal article" date="2014" name="Int. J. Syst. Evol. Microbiol.">
        <title>Complete genome sequence of Corynebacterium casei LMG S-19264T (=DSM 44701T), isolated from a smear-ripened cheese.</title>
        <authorList>
            <consortium name="US DOE Joint Genome Institute (JGI-PGF)"/>
            <person name="Walter F."/>
            <person name="Albersmeier A."/>
            <person name="Kalinowski J."/>
            <person name="Ruckert C."/>
        </authorList>
    </citation>
    <scope>NUCLEOTIDE SEQUENCE</scope>
    <source>
        <strain evidence="5">CGMCC 1.15760</strain>
    </source>
</reference>
<sequence length="337" mass="39956">MMNNREFDRVLYFLELVSDVTLNFREQVQQALKQVWGYQHSVFWFTKDDGETFNPQLLGISDHIISEYFDFYITHDFLHPTRYIHENSDVPSVLASYHVLSLDELKRSIYYQEFMRKHCYIDEMAVNFSYNNKIIATLGILKQQGELPFNEQDVWRFQSISKIIEKKMMHYFTIREMIDEKQLIRNKLAIAEDGYILLDTACNVLYENPVAQQVLQQQGIKAWLPAQIHNERFIWSNDGQQYVFSTTKRDHKFDGFYTTPTYLLRVQTNNSYMNNLQRLGLTSREEEVCALLLEGLSYAEMSTTLFITVNTIKHHVKNIYQKAKVTKVGELRRLLFT</sequence>
<protein>
    <recommendedName>
        <fullName evidence="4">HTH luxR-type domain-containing protein</fullName>
    </recommendedName>
</protein>
<dbReference type="EMBL" id="BMJT01000001">
    <property type="protein sequence ID" value="GGG12192.1"/>
    <property type="molecule type" value="Genomic_DNA"/>
</dbReference>
<gene>
    <name evidence="5" type="ORF">GCM10007425_03190</name>
</gene>
<dbReference type="PANTHER" id="PTHR44688:SF16">
    <property type="entry name" value="DNA-BINDING TRANSCRIPTIONAL ACTIVATOR DEVR_DOSR"/>
    <property type="match status" value="1"/>
</dbReference>
<dbReference type="SUPFAM" id="SSF46894">
    <property type="entry name" value="C-terminal effector domain of the bipartite response regulators"/>
    <property type="match status" value="1"/>
</dbReference>
<dbReference type="SMART" id="SM00421">
    <property type="entry name" value="HTH_LUXR"/>
    <property type="match status" value="1"/>
</dbReference>
<dbReference type="PROSITE" id="PS50043">
    <property type="entry name" value="HTH_LUXR_2"/>
    <property type="match status" value="1"/>
</dbReference>
<proteinExistence type="predicted"/>
<keyword evidence="6" id="KW-1185">Reference proteome</keyword>
<feature type="domain" description="HTH luxR-type" evidence="4">
    <location>
        <begin position="272"/>
        <end position="337"/>
    </location>
</feature>
<dbReference type="InterPro" id="IPR036388">
    <property type="entry name" value="WH-like_DNA-bd_sf"/>
</dbReference>
<evidence type="ECO:0000313" key="5">
    <source>
        <dbReference type="EMBL" id="GGG12192.1"/>
    </source>
</evidence>
<dbReference type="CDD" id="cd06170">
    <property type="entry name" value="LuxR_C_like"/>
    <property type="match status" value="1"/>
</dbReference>
<dbReference type="PRINTS" id="PR00038">
    <property type="entry name" value="HTHLUXR"/>
</dbReference>
<name>A0A917D621_9BACI</name>
<evidence type="ECO:0000256" key="3">
    <source>
        <dbReference type="ARBA" id="ARBA00023163"/>
    </source>
</evidence>
<dbReference type="Pfam" id="PF00196">
    <property type="entry name" value="GerE"/>
    <property type="match status" value="1"/>
</dbReference>
<dbReference type="RefSeq" id="WP_188613258.1">
    <property type="nucleotide sequence ID" value="NZ_BMJT01000001.1"/>
</dbReference>
<keyword evidence="1" id="KW-0805">Transcription regulation</keyword>
<evidence type="ECO:0000313" key="6">
    <source>
        <dbReference type="Proteomes" id="UP000616608"/>
    </source>
</evidence>
<dbReference type="AlphaFoldDB" id="A0A917D621"/>
<dbReference type="GO" id="GO:0003677">
    <property type="term" value="F:DNA binding"/>
    <property type="evidence" value="ECO:0007669"/>
    <property type="project" value="UniProtKB-KW"/>
</dbReference>
<accession>A0A917D621</accession>
<evidence type="ECO:0000256" key="2">
    <source>
        <dbReference type="ARBA" id="ARBA00023125"/>
    </source>
</evidence>